<dbReference type="InterPro" id="IPR008567">
    <property type="entry name" value="BKACE"/>
</dbReference>
<evidence type="ECO:0000256" key="4">
    <source>
        <dbReference type="ARBA" id="ARBA00022833"/>
    </source>
</evidence>
<comment type="caution">
    <text evidence="5">The sequence shown here is derived from an EMBL/GenBank/DDBJ whole genome shotgun (WGS) entry which is preliminary data.</text>
</comment>
<dbReference type="PANTHER" id="PTHR37418:SF2">
    <property type="entry name" value="3-KETO-5-AMINOHEXANOATE CLEAVAGE ENZYME"/>
    <property type="match status" value="1"/>
</dbReference>
<evidence type="ECO:0008006" key="7">
    <source>
        <dbReference type="Google" id="ProtNLM"/>
    </source>
</evidence>
<dbReference type="Proteomes" id="UP000185783">
    <property type="component" value="Unassembled WGS sequence"/>
</dbReference>
<dbReference type="PANTHER" id="PTHR37418">
    <property type="entry name" value="3-KETO-5-AMINOHEXANOATE CLEAVAGE ENZYME-RELATED"/>
    <property type="match status" value="1"/>
</dbReference>
<organism evidence="5 6">
    <name type="scientific">Pseudovibrio exalbescens</name>
    <dbReference type="NCBI Taxonomy" id="197461"/>
    <lineage>
        <taxon>Bacteria</taxon>
        <taxon>Pseudomonadati</taxon>
        <taxon>Pseudomonadota</taxon>
        <taxon>Alphaproteobacteria</taxon>
        <taxon>Hyphomicrobiales</taxon>
        <taxon>Stappiaceae</taxon>
        <taxon>Pseudovibrio</taxon>
    </lineage>
</organism>
<proteinExistence type="predicted"/>
<dbReference type="Gene3D" id="3.20.20.70">
    <property type="entry name" value="Aldolase class I"/>
    <property type="match status" value="1"/>
</dbReference>
<dbReference type="STRING" id="197461.A3843_12595"/>
<keyword evidence="2" id="KW-0808">Transferase</keyword>
<dbReference type="GO" id="GO:0046872">
    <property type="term" value="F:metal ion binding"/>
    <property type="evidence" value="ECO:0007669"/>
    <property type="project" value="UniProtKB-KW"/>
</dbReference>
<dbReference type="RefSeq" id="WP_028480975.1">
    <property type="nucleotide sequence ID" value="NZ_LVVZ01000019.1"/>
</dbReference>
<dbReference type="EMBL" id="LVVZ01000019">
    <property type="protein sequence ID" value="OKL43478.1"/>
    <property type="molecule type" value="Genomic_DNA"/>
</dbReference>
<name>A0A1U7JFL0_9HYPH</name>
<evidence type="ECO:0000313" key="5">
    <source>
        <dbReference type="EMBL" id="OKL43478.1"/>
    </source>
</evidence>
<evidence type="ECO:0000256" key="3">
    <source>
        <dbReference type="ARBA" id="ARBA00022723"/>
    </source>
</evidence>
<keyword evidence="4" id="KW-0862">Zinc</keyword>
<dbReference type="GO" id="GO:0043720">
    <property type="term" value="F:3-keto-5-aminohexanoate cleavage activity"/>
    <property type="evidence" value="ECO:0007669"/>
    <property type="project" value="InterPro"/>
</dbReference>
<dbReference type="Pfam" id="PF05853">
    <property type="entry name" value="BKACE"/>
    <property type="match status" value="1"/>
</dbReference>
<evidence type="ECO:0000313" key="6">
    <source>
        <dbReference type="Proteomes" id="UP000185783"/>
    </source>
</evidence>
<protein>
    <recommendedName>
        <fullName evidence="7">3-keto-5-aminohexanoate cleavage enzyme</fullName>
    </recommendedName>
</protein>
<comment type="cofactor">
    <cofactor evidence="1">
        <name>Zn(2+)</name>
        <dbReference type="ChEBI" id="CHEBI:29105"/>
    </cofactor>
</comment>
<reference evidence="5 6" key="1">
    <citation type="submission" date="2016-03" db="EMBL/GenBank/DDBJ databases">
        <title>Genome sequence of Nesiotobacter sp. nov., a moderately halophilic alphaproteobacterium isolated from the Yellow Sea, China.</title>
        <authorList>
            <person name="Zhang G."/>
            <person name="Zhang R."/>
        </authorList>
    </citation>
    <scope>NUCLEOTIDE SEQUENCE [LARGE SCALE GENOMIC DNA]</scope>
    <source>
        <strain evidence="5 6">WB1-6</strain>
    </source>
</reference>
<evidence type="ECO:0000256" key="1">
    <source>
        <dbReference type="ARBA" id="ARBA00001947"/>
    </source>
</evidence>
<gene>
    <name evidence="5" type="ORF">A3843_12595</name>
</gene>
<accession>A0A1U7JFL0</accession>
<sequence>MTGFRMIMCAPNGARRTKDDHEAVPISVEETIETCISAVAAGANALHLHVRDENGNHVLDAGRYKELLQGLQERVPHIPCQITTEAVGIYSPQEQADVVAAVMPEAVSVSIAEMSQDMDVAKRFYAFAAEADIAVQHILYSPQELLNLARLHEDGIVPNGYGSHLFVLGRYSEGQQSSPLDLLDFLKVKREGRRLADTGPFTVCAFGQGETACLVAAMTLGGHARVGFENSLWHANGRVARDNAERVASVADIRQRLGFDVQPDRDAVLALLGRP</sequence>
<evidence type="ECO:0000256" key="2">
    <source>
        <dbReference type="ARBA" id="ARBA00022679"/>
    </source>
</evidence>
<keyword evidence="6" id="KW-1185">Reference proteome</keyword>
<dbReference type="InterPro" id="IPR013785">
    <property type="entry name" value="Aldolase_TIM"/>
</dbReference>
<dbReference type="AlphaFoldDB" id="A0A1U7JFL0"/>
<keyword evidence="3" id="KW-0479">Metal-binding</keyword>